<gene>
    <name evidence="3" type="ORF">QSP1433_LOCUS16195</name>
</gene>
<feature type="domain" description="WRKY19-like zinc finger" evidence="2">
    <location>
        <begin position="379"/>
        <end position="403"/>
    </location>
</feature>
<dbReference type="InterPro" id="IPR056866">
    <property type="entry name" value="Znf_WRKY19"/>
</dbReference>
<dbReference type="AlphaFoldDB" id="A0A7S2WSM8"/>
<feature type="domain" description="WRKY19-like zinc finger" evidence="2">
    <location>
        <begin position="226"/>
        <end position="250"/>
    </location>
</feature>
<evidence type="ECO:0000259" key="2">
    <source>
        <dbReference type="Pfam" id="PF24906"/>
    </source>
</evidence>
<reference evidence="3" key="1">
    <citation type="submission" date="2021-01" db="EMBL/GenBank/DDBJ databases">
        <authorList>
            <person name="Corre E."/>
            <person name="Pelletier E."/>
            <person name="Niang G."/>
            <person name="Scheremetjew M."/>
            <person name="Finn R."/>
            <person name="Kale V."/>
            <person name="Holt S."/>
            <person name="Cochrane G."/>
            <person name="Meng A."/>
            <person name="Brown T."/>
            <person name="Cohen L."/>
        </authorList>
    </citation>
    <scope>NUCLEOTIDE SEQUENCE</scope>
    <source>
        <strain evidence="3">NY070348D</strain>
    </source>
</reference>
<feature type="domain" description="WRKY19-like zinc finger" evidence="2">
    <location>
        <begin position="352"/>
        <end position="378"/>
    </location>
</feature>
<feature type="domain" description="WRKY19-like zinc finger" evidence="2">
    <location>
        <begin position="201"/>
        <end position="225"/>
    </location>
</feature>
<evidence type="ECO:0000256" key="1">
    <source>
        <dbReference type="SAM" id="MobiDB-lite"/>
    </source>
</evidence>
<dbReference type="Pfam" id="PF24906">
    <property type="entry name" value="Zf_WRKY19"/>
    <property type="match status" value="8"/>
</dbReference>
<accession>A0A7S2WSM8</accession>
<feature type="domain" description="WRKY19-like zinc finger" evidence="2">
    <location>
        <begin position="327"/>
        <end position="351"/>
    </location>
</feature>
<feature type="domain" description="WRKY19-like zinc finger" evidence="2">
    <location>
        <begin position="404"/>
        <end position="427"/>
    </location>
</feature>
<organism evidence="3">
    <name type="scientific">Mucochytrium quahogii</name>
    <dbReference type="NCBI Taxonomy" id="96639"/>
    <lineage>
        <taxon>Eukaryota</taxon>
        <taxon>Sar</taxon>
        <taxon>Stramenopiles</taxon>
        <taxon>Bigyra</taxon>
        <taxon>Labyrinthulomycetes</taxon>
        <taxon>Thraustochytrida</taxon>
        <taxon>Thraustochytriidae</taxon>
        <taxon>Mucochytrium</taxon>
    </lineage>
</organism>
<proteinExistence type="predicted"/>
<feature type="compositionally biased region" description="Polar residues" evidence="1">
    <location>
        <begin position="1"/>
        <end position="13"/>
    </location>
</feature>
<evidence type="ECO:0000313" key="3">
    <source>
        <dbReference type="EMBL" id="CAD9705330.1"/>
    </source>
</evidence>
<feature type="domain" description="WRKY19-like zinc finger" evidence="2">
    <location>
        <begin position="277"/>
        <end position="301"/>
    </location>
</feature>
<sequence length="593" mass="63465">MQITTNTNRNSPNAHAEPPRADPRPLHTPSAYRMLGNTRQPPAPRADQTPKPNGHASEQGAVHTKKRKRDDGPKQEREDVEQQLDCFVPIPKDVPIEYEPMEDRGVKAPVVKRTQTWVLDETVVLPNGQVTKVFIASDSERGVKRKRVKMCMFEGGCDRAARGASTFCIAHGGGRRCKFEGCSNGAEGGKGAMFCKRHGGGRRCKIETCTRSARGGSMYCISHGGGRRCGEPGCSKAAVGATMFCISHGGGKRCKFPLGCNKAAQGSTDFCKAHGGGRRCQFQDCLRSAEGASNLCISHGGGNRCQFGACDKKAQGKTPYCKAHGGGRRCDVDGCTKSAQGATNFCKLHGGGKRCQFPGCDKSARVGGGAELCIRHGGGKRCALDGCEKSAVGSTLFCIAHGGGRRCIFAMCTKSARGGSNFCRAHGTEERRLCANLSNAEKSAKLAEIKAQHEAEMGILKEATSPIKTEMAQMGLAPLALDTISLDTAACRADLICQNQPRAVSEPFGFGTGQSKDLIFRPNFLQHTRNNSGHVPPGLSSMVENISNTAFDNLVPGIHTTYASPINALGNRLDVPAYMPSAYYKHFVSDYIK</sequence>
<dbReference type="EMBL" id="HBHK01025810">
    <property type="protein sequence ID" value="CAD9705330.1"/>
    <property type="molecule type" value="Transcribed_RNA"/>
</dbReference>
<protein>
    <recommendedName>
        <fullName evidence="2">WRKY19-like zinc finger domain-containing protein</fullName>
    </recommendedName>
</protein>
<feature type="region of interest" description="Disordered" evidence="1">
    <location>
        <begin position="1"/>
        <end position="84"/>
    </location>
</feature>
<dbReference type="PANTHER" id="PTHR31827">
    <property type="entry name" value="EMB|CAB89363.1"/>
    <property type="match status" value="1"/>
</dbReference>
<feature type="domain" description="WRKY19-like zinc finger" evidence="2">
    <location>
        <begin position="251"/>
        <end position="276"/>
    </location>
</feature>
<dbReference type="PANTHER" id="PTHR31827:SF1">
    <property type="entry name" value="EMB|CAB89363.1"/>
    <property type="match status" value="1"/>
</dbReference>
<name>A0A7S2WSM8_9STRA</name>